<protein>
    <submittedName>
        <fullName evidence="1">Uncharacterized protein</fullName>
    </submittedName>
</protein>
<dbReference type="RefSeq" id="WP_126777929.1">
    <property type="nucleotide sequence ID" value="NZ_CAUQJP010000018.1"/>
</dbReference>
<evidence type="ECO:0000313" key="1">
    <source>
        <dbReference type="EMBL" id="RST97808.1"/>
    </source>
</evidence>
<dbReference type="OrthoDB" id="2199973at2"/>
<keyword evidence="2" id="KW-1185">Reference proteome</keyword>
<dbReference type="AlphaFoldDB" id="A0A429ZVQ5"/>
<sequence length="100" mass="11363">MQNILEFNDYVVEVYGHFAQVELKVVVPDKKIDRKVPISFLSDYSGMSLSMSWLTAGVADYQALGLLDLYYTTWDNMKFDQVNKSLAITDPNGLLVMVYA</sequence>
<reference evidence="1 2" key="1">
    <citation type="submission" date="2017-05" db="EMBL/GenBank/DDBJ databases">
        <title>Vagococcus spp. assemblies.</title>
        <authorList>
            <person name="Gulvik C.A."/>
        </authorList>
    </citation>
    <scope>NUCLEOTIDE SEQUENCE [LARGE SCALE GENOMIC DNA]</scope>
    <source>
        <strain evidence="1 2">NCFB 2777</strain>
    </source>
</reference>
<organism evidence="1 2">
    <name type="scientific">Vagococcus salmoninarum</name>
    <dbReference type="NCBI Taxonomy" id="2739"/>
    <lineage>
        <taxon>Bacteria</taxon>
        <taxon>Bacillati</taxon>
        <taxon>Bacillota</taxon>
        <taxon>Bacilli</taxon>
        <taxon>Lactobacillales</taxon>
        <taxon>Enterococcaceae</taxon>
        <taxon>Vagococcus</taxon>
    </lineage>
</organism>
<dbReference type="Proteomes" id="UP000287239">
    <property type="component" value="Unassembled WGS sequence"/>
</dbReference>
<dbReference type="GeneID" id="98566834"/>
<accession>A0A429ZVQ5</accession>
<comment type="caution">
    <text evidence="1">The sequence shown here is derived from an EMBL/GenBank/DDBJ whole genome shotgun (WGS) entry which is preliminary data.</text>
</comment>
<name>A0A429ZVQ5_9ENTE</name>
<evidence type="ECO:0000313" key="2">
    <source>
        <dbReference type="Proteomes" id="UP000287239"/>
    </source>
</evidence>
<gene>
    <name evidence="1" type="ORF">CBF35_00510</name>
</gene>
<dbReference type="EMBL" id="NGJU01000001">
    <property type="protein sequence ID" value="RST97808.1"/>
    <property type="molecule type" value="Genomic_DNA"/>
</dbReference>
<proteinExistence type="predicted"/>